<name>A0A820FP41_9BILA</name>
<protein>
    <submittedName>
        <fullName evidence="1">Uncharacterized protein</fullName>
    </submittedName>
</protein>
<dbReference type="Proteomes" id="UP000663836">
    <property type="component" value="Unassembled WGS sequence"/>
</dbReference>
<dbReference type="AlphaFoldDB" id="A0A820FP41"/>
<reference evidence="1" key="1">
    <citation type="submission" date="2021-02" db="EMBL/GenBank/DDBJ databases">
        <authorList>
            <person name="Nowell W R."/>
        </authorList>
    </citation>
    <scope>NUCLEOTIDE SEQUENCE</scope>
</reference>
<dbReference type="EMBL" id="CAJOBD010026409">
    <property type="protein sequence ID" value="CAF4267683.1"/>
    <property type="molecule type" value="Genomic_DNA"/>
</dbReference>
<accession>A0A820FP41</accession>
<organism evidence="1 2">
    <name type="scientific">Rotaria sordida</name>
    <dbReference type="NCBI Taxonomy" id="392033"/>
    <lineage>
        <taxon>Eukaryota</taxon>
        <taxon>Metazoa</taxon>
        <taxon>Spiralia</taxon>
        <taxon>Gnathifera</taxon>
        <taxon>Rotifera</taxon>
        <taxon>Eurotatoria</taxon>
        <taxon>Bdelloidea</taxon>
        <taxon>Philodinida</taxon>
        <taxon>Philodinidae</taxon>
        <taxon>Rotaria</taxon>
    </lineage>
</organism>
<sequence>QQFHAGFSSATTTAVAAAKDLNLEQNLESTRLIWYDSNINKTNDTKETMKELREINNFIVFHIDLKTCIDYIESITNEKIFLVTCGRDALNILIRVHELKQIDSIFIFCFKPEKYQGLLQTYTKLIGIYTKRHELLHFLKENIILVEKHLETFNFYNQHKQKSTRDLSKESAEFLWFQIFKDVVLRLPRDNYTKQQMIEFCQHYYRGNEKELKFIHEFEHDYKSNLAIKWYTNDTFLYRIVNKALRTEDIEQLRIFRFFIADLSFNLANEYEKLKNKGEKIPI</sequence>
<evidence type="ECO:0000313" key="1">
    <source>
        <dbReference type="EMBL" id="CAF4267683.1"/>
    </source>
</evidence>
<gene>
    <name evidence="1" type="ORF">JBS370_LOCUS39313</name>
</gene>
<comment type="caution">
    <text evidence="1">The sequence shown here is derived from an EMBL/GenBank/DDBJ whole genome shotgun (WGS) entry which is preliminary data.</text>
</comment>
<evidence type="ECO:0000313" key="2">
    <source>
        <dbReference type="Proteomes" id="UP000663836"/>
    </source>
</evidence>
<feature type="non-terminal residue" evidence="1">
    <location>
        <position position="1"/>
    </location>
</feature>
<proteinExistence type="predicted"/>
<feature type="non-terminal residue" evidence="1">
    <location>
        <position position="283"/>
    </location>
</feature>